<comment type="caution">
    <text evidence="1">The sequence shown here is derived from an EMBL/GenBank/DDBJ whole genome shotgun (WGS) entry which is preliminary data.</text>
</comment>
<dbReference type="Proteomes" id="UP000235388">
    <property type="component" value="Unassembled WGS sequence"/>
</dbReference>
<sequence>MPIDKCLLINSRLVKEASGSGGSTTTGEINYLQQRAQTIFTCASPASLKQVLYVHSTLTLALLVVPRAGLGPEHSISSHSGV</sequence>
<gene>
    <name evidence="1" type="ORF">PCANC_20959</name>
</gene>
<reference evidence="1 2" key="1">
    <citation type="submission" date="2017-11" db="EMBL/GenBank/DDBJ databases">
        <title>De novo assembly and phasing of dikaryotic genomes from two isolates of Puccinia coronata f. sp. avenae, the causal agent of oat crown rust.</title>
        <authorList>
            <person name="Miller M.E."/>
            <person name="Zhang Y."/>
            <person name="Omidvar V."/>
            <person name="Sperschneider J."/>
            <person name="Schwessinger B."/>
            <person name="Raley C."/>
            <person name="Palmer J.M."/>
            <person name="Garnica D."/>
            <person name="Upadhyaya N."/>
            <person name="Rathjen J."/>
            <person name="Taylor J.M."/>
            <person name="Park R.F."/>
            <person name="Dodds P.N."/>
            <person name="Hirsch C.D."/>
            <person name="Kianian S.F."/>
            <person name="Figueroa M."/>
        </authorList>
    </citation>
    <scope>NUCLEOTIDE SEQUENCE [LARGE SCALE GENOMIC DNA]</scope>
    <source>
        <strain evidence="1">12NC29</strain>
    </source>
</reference>
<proteinExistence type="predicted"/>
<dbReference type="EMBL" id="PGCJ01000263">
    <property type="protein sequence ID" value="PLW35127.1"/>
    <property type="molecule type" value="Genomic_DNA"/>
</dbReference>
<keyword evidence="2" id="KW-1185">Reference proteome</keyword>
<name>A0A2N5UBK4_9BASI</name>
<evidence type="ECO:0000313" key="2">
    <source>
        <dbReference type="Proteomes" id="UP000235388"/>
    </source>
</evidence>
<dbReference type="AlphaFoldDB" id="A0A2N5UBK4"/>
<evidence type="ECO:0000313" key="1">
    <source>
        <dbReference type="EMBL" id="PLW35127.1"/>
    </source>
</evidence>
<organism evidence="1 2">
    <name type="scientific">Puccinia coronata f. sp. avenae</name>
    <dbReference type="NCBI Taxonomy" id="200324"/>
    <lineage>
        <taxon>Eukaryota</taxon>
        <taxon>Fungi</taxon>
        <taxon>Dikarya</taxon>
        <taxon>Basidiomycota</taxon>
        <taxon>Pucciniomycotina</taxon>
        <taxon>Pucciniomycetes</taxon>
        <taxon>Pucciniales</taxon>
        <taxon>Pucciniaceae</taxon>
        <taxon>Puccinia</taxon>
    </lineage>
</organism>
<protein>
    <submittedName>
        <fullName evidence="1">Uncharacterized protein</fullName>
    </submittedName>
</protein>
<accession>A0A2N5UBK4</accession>